<feature type="signal peptide" evidence="2">
    <location>
        <begin position="1"/>
        <end position="22"/>
    </location>
</feature>
<protein>
    <submittedName>
        <fullName evidence="3">Uncharacterized protein</fullName>
    </submittedName>
</protein>
<dbReference type="RefSeq" id="WP_110988855.1">
    <property type="nucleotide sequence ID" value="NZ_CAWNWM010000032.1"/>
</dbReference>
<dbReference type="EMBL" id="PQWO01000032">
    <property type="protein sequence ID" value="PZD70619.1"/>
    <property type="molecule type" value="Genomic_DNA"/>
</dbReference>
<evidence type="ECO:0000313" key="3">
    <source>
        <dbReference type="EMBL" id="PZD70619.1"/>
    </source>
</evidence>
<feature type="compositionally biased region" description="Polar residues" evidence="1">
    <location>
        <begin position="436"/>
        <end position="446"/>
    </location>
</feature>
<gene>
    <name evidence="3" type="ORF">C1752_10469</name>
</gene>
<sequence length="717" mass="78295">MNRFFFTTLLLTSVGLTTPLSALRVNAQQSSGLPLTIEGGHGTKKTMTVSLEQKPTKNLGLNLKVKGAEGAQEGWLYVNGQVVAPLFSWYANPSNRNQIASVRLVTPGAVWRAGLNDVTFVARNNNTFKVLTANTYETERKTHFTNIANRNRTSTISARRPVRRSSSYTLTQAPQAIATASVGRKTLTLTDLIATVTQPHDVPAPGVPQSFDFQQYPRPSVASRPERLDQPLPAGSGYVNTWNHIDSLQRDAAPNVKVEMGSMFLSFFKDGKWHTTEMGPPCRAYTYEYPTIGTGKDTDVAACENGAAFAGLGLKGWNKPNRHTHGWVQNGRVGVNSEDVEHFMVWASARTQPIDPGKPANLDGQNYQYGIGGDYFNSDEGRGRKAAVHSRRQIVGSQWKTLVGHNMTPQTIKTMCAQGNLPSELPLVGGCSSSSGAFRAGTSSTPNPSPKSLAKATGQSSRTQTASVPFKRTGTGVLTLTQLRDAVTKPHEQAPAPTVPSSYCQAYNGKPSTLNHPSNSSCKNEFGDDQFKKYRTINPWFVAYSRTKTPDTIEMGDMYISVLKRGVWTTHNFGPPGQAYLFKTESLNKREAKDVATLGNGVSKLGYGLDKWQNPALSAHGWPGPHWDIALNDAEHMMVWVDARTQKEGTHAVGAGLDLRDNVLKTGLPAAIRTRQRFLGPQWTTIVGHNIHPDQLATICQKYGYPSALKVEGCPQQ</sequence>
<feature type="compositionally biased region" description="Polar residues" evidence="1">
    <location>
        <begin position="457"/>
        <end position="467"/>
    </location>
</feature>
<feature type="chain" id="PRO_5016028326" evidence="2">
    <location>
        <begin position="23"/>
        <end position="717"/>
    </location>
</feature>
<keyword evidence="2" id="KW-0732">Signal</keyword>
<proteinExistence type="predicted"/>
<accession>A0A2W1J865</accession>
<name>A0A2W1J865_9CYAN</name>
<keyword evidence="4" id="KW-1185">Reference proteome</keyword>
<evidence type="ECO:0000313" key="4">
    <source>
        <dbReference type="Proteomes" id="UP000248857"/>
    </source>
</evidence>
<organism evidence="3 4">
    <name type="scientific">Acaryochloris thomasi RCC1774</name>
    <dbReference type="NCBI Taxonomy" id="1764569"/>
    <lineage>
        <taxon>Bacteria</taxon>
        <taxon>Bacillati</taxon>
        <taxon>Cyanobacteriota</taxon>
        <taxon>Cyanophyceae</taxon>
        <taxon>Acaryochloridales</taxon>
        <taxon>Acaryochloridaceae</taxon>
        <taxon>Acaryochloris</taxon>
        <taxon>Acaryochloris thomasi</taxon>
    </lineage>
</organism>
<dbReference type="AlphaFoldDB" id="A0A2W1J865"/>
<comment type="caution">
    <text evidence="3">The sequence shown here is derived from an EMBL/GenBank/DDBJ whole genome shotgun (WGS) entry which is preliminary data.</text>
</comment>
<evidence type="ECO:0000256" key="2">
    <source>
        <dbReference type="SAM" id="SignalP"/>
    </source>
</evidence>
<dbReference type="Proteomes" id="UP000248857">
    <property type="component" value="Unassembled WGS sequence"/>
</dbReference>
<evidence type="ECO:0000256" key="1">
    <source>
        <dbReference type="SAM" id="MobiDB-lite"/>
    </source>
</evidence>
<reference evidence="3 4" key="1">
    <citation type="journal article" date="2018" name="Sci. Rep.">
        <title>A novel species of the marine cyanobacterium Acaryochloris with a unique pigment content and lifestyle.</title>
        <authorList>
            <person name="Partensky F."/>
            <person name="Six C."/>
            <person name="Ratin M."/>
            <person name="Garczarek L."/>
            <person name="Vaulot D."/>
            <person name="Probert I."/>
            <person name="Calteau A."/>
            <person name="Gourvil P."/>
            <person name="Marie D."/>
            <person name="Grebert T."/>
            <person name="Bouchier C."/>
            <person name="Le Panse S."/>
            <person name="Gachenot M."/>
            <person name="Rodriguez F."/>
            <person name="Garrido J.L."/>
        </authorList>
    </citation>
    <scope>NUCLEOTIDE SEQUENCE [LARGE SCALE GENOMIC DNA]</scope>
    <source>
        <strain evidence="3 4">RCC1774</strain>
    </source>
</reference>
<feature type="region of interest" description="Disordered" evidence="1">
    <location>
        <begin position="436"/>
        <end position="467"/>
    </location>
</feature>